<dbReference type="HOGENOM" id="CLU_037628_3_6_9"/>
<evidence type="ECO:0000313" key="6">
    <source>
        <dbReference type="Proteomes" id="UP000002970"/>
    </source>
</evidence>
<dbReference type="GO" id="GO:0030246">
    <property type="term" value="F:carbohydrate binding"/>
    <property type="evidence" value="ECO:0007669"/>
    <property type="project" value="UniProtKB-ARBA"/>
</dbReference>
<dbReference type="InterPro" id="IPR025997">
    <property type="entry name" value="SBP_2_dom"/>
</dbReference>
<evidence type="ECO:0000256" key="2">
    <source>
        <dbReference type="ARBA" id="ARBA00007639"/>
    </source>
</evidence>
<reference evidence="5 6" key="1">
    <citation type="submission" date="2010-12" db="EMBL/GenBank/DDBJ databases">
        <title>The Genome Sequence of Clostridium symbiosum strain WAL-14163.</title>
        <authorList>
            <person name="Earl A."/>
            <person name="Ward D."/>
            <person name="Feldgarden M."/>
            <person name="Gevers D."/>
            <person name="Finegold S.M."/>
            <person name="Summanen P.H."/>
            <person name="Molitoris D.R."/>
            <person name="Vaisanen M.L."/>
            <person name="Daigneault M."/>
            <person name="Young S.K."/>
            <person name="Zeng Q."/>
            <person name="Gargeya S."/>
            <person name="Fitzgerald M."/>
            <person name="Haas B."/>
            <person name="Abouelleil A."/>
            <person name="Alvarado L."/>
            <person name="Arachchi H.M."/>
            <person name="Berlin A."/>
            <person name="Brown A."/>
            <person name="Chapman S.B."/>
            <person name="Chen Z."/>
            <person name="Dunbar C."/>
            <person name="Freedman E."/>
            <person name="Gearin G."/>
            <person name="Gellesch M."/>
            <person name="Goldberg J."/>
            <person name="Griggs A."/>
            <person name="Gujja S."/>
            <person name="Heilman E."/>
            <person name="Heiman D."/>
            <person name="Howarth C."/>
            <person name="Larson L."/>
            <person name="Lui A."/>
            <person name="MacDonald P.J.P."/>
            <person name="Mehta T."/>
            <person name="Montmayeur A."/>
            <person name="Murphy C."/>
            <person name="Neiman D."/>
            <person name="Pearson M."/>
            <person name="Priest M."/>
            <person name="Roberts A."/>
            <person name="Saif S."/>
            <person name="Shea T."/>
            <person name="Shenoy N."/>
            <person name="Sisk P."/>
            <person name="Stolte C."/>
            <person name="Sykes S."/>
            <person name="White J."/>
            <person name="Yandava C."/>
            <person name="Nusbaum C."/>
            <person name="Birren B."/>
        </authorList>
    </citation>
    <scope>NUCLEOTIDE SEQUENCE [LARGE SCALE GENOMIC DNA]</scope>
    <source>
        <strain evidence="5 6">WAL-14163</strain>
    </source>
</reference>
<name>E7GKZ2_CLOS6</name>
<dbReference type="Pfam" id="PF13407">
    <property type="entry name" value="Peripla_BP_4"/>
    <property type="match status" value="1"/>
</dbReference>
<sequence>MMAKQEKILWGFFAGILVFLYLLSSTDLIIKEKKTEIYPVSIVIGDTTDDYYVNFRKGVEQAADDYNVDISFITLFEKEDADSQMELVKRESEDGALAVILEPVDPVECMSHMDTAALGSPVIVAGELLPVDSVKAAVSIDHYEAGKKMGEAIAAEHEPELPVYIFTDNQGHSYNGEVFEGLKSVLEENGFAMAVYERKSPDTFRKVIEETVYPGSGTAVVACLDASSTSEAADIIGGSPVYGRYIAGLYGTGTTPSLLGQMDKGVIRGMIVSNEFDEGYLCVEKAVEAIRRGSAREQITLETYYIEKTDLRENKFEKILYPID</sequence>
<evidence type="ECO:0000259" key="4">
    <source>
        <dbReference type="Pfam" id="PF13407"/>
    </source>
</evidence>
<dbReference type="SUPFAM" id="SSF53822">
    <property type="entry name" value="Periplasmic binding protein-like I"/>
    <property type="match status" value="1"/>
</dbReference>
<comment type="caution">
    <text evidence="5">The sequence shown here is derived from an EMBL/GenBank/DDBJ whole genome shotgun (WGS) entry which is preliminary data.</text>
</comment>
<organism evidence="5 6">
    <name type="scientific">Clostridium symbiosum (strain WAL-14163)</name>
    <dbReference type="NCBI Taxonomy" id="742740"/>
    <lineage>
        <taxon>Bacteria</taxon>
        <taxon>Bacillati</taxon>
        <taxon>Bacillota</taxon>
        <taxon>Clostridia</taxon>
        <taxon>Lachnospirales</taxon>
        <taxon>Lachnospiraceae</taxon>
        <taxon>Otoolea</taxon>
    </lineage>
</organism>
<dbReference type="STRING" id="1512.GCA_900049235_01735"/>
<dbReference type="Proteomes" id="UP000002970">
    <property type="component" value="Unassembled WGS sequence"/>
</dbReference>
<evidence type="ECO:0000256" key="3">
    <source>
        <dbReference type="ARBA" id="ARBA00022729"/>
    </source>
</evidence>
<proteinExistence type="inferred from homology"/>
<keyword evidence="6" id="KW-1185">Reference proteome</keyword>
<evidence type="ECO:0000256" key="1">
    <source>
        <dbReference type="ARBA" id="ARBA00004196"/>
    </source>
</evidence>
<dbReference type="InterPro" id="IPR028082">
    <property type="entry name" value="Peripla_BP_I"/>
</dbReference>
<comment type="similarity">
    <text evidence="2">Belongs to the bacterial solute-binding protein 2 family.</text>
</comment>
<dbReference type="eggNOG" id="COG1879">
    <property type="taxonomic scope" value="Bacteria"/>
</dbReference>
<dbReference type="EMBL" id="ADLQ01000036">
    <property type="protein sequence ID" value="EGA94580.1"/>
    <property type="molecule type" value="Genomic_DNA"/>
</dbReference>
<dbReference type="GO" id="GO:0030313">
    <property type="term" value="C:cell envelope"/>
    <property type="evidence" value="ECO:0007669"/>
    <property type="project" value="UniProtKB-SubCell"/>
</dbReference>
<accession>E7GKZ2</accession>
<gene>
    <name evidence="5" type="ORF">HMPREF9474_01587</name>
</gene>
<feature type="domain" description="Periplasmic binding protein" evidence="4">
    <location>
        <begin position="42"/>
        <end position="291"/>
    </location>
</feature>
<dbReference type="Gene3D" id="3.40.50.2300">
    <property type="match status" value="2"/>
</dbReference>
<keyword evidence="3" id="KW-0732">Signal</keyword>
<evidence type="ECO:0000313" key="5">
    <source>
        <dbReference type="EMBL" id="EGA94580.1"/>
    </source>
</evidence>
<comment type="subcellular location">
    <subcellularLocation>
        <location evidence="1">Cell envelope</location>
    </subcellularLocation>
</comment>
<dbReference type="PANTHER" id="PTHR46847:SF1">
    <property type="entry name" value="D-ALLOSE-BINDING PERIPLASMIC PROTEIN-RELATED"/>
    <property type="match status" value="1"/>
</dbReference>
<dbReference type="AlphaFoldDB" id="E7GKZ2"/>
<protein>
    <recommendedName>
        <fullName evidence="4">Periplasmic binding protein domain-containing protein</fullName>
    </recommendedName>
</protein>
<dbReference type="PANTHER" id="PTHR46847">
    <property type="entry name" value="D-ALLOSE-BINDING PERIPLASMIC PROTEIN-RELATED"/>
    <property type="match status" value="1"/>
</dbReference>